<organism evidence="1">
    <name type="scientific">Tanacetum cinerariifolium</name>
    <name type="common">Dalmatian daisy</name>
    <name type="synonym">Chrysanthemum cinerariifolium</name>
    <dbReference type="NCBI Taxonomy" id="118510"/>
    <lineage>
        <taxon>Eukaryota</taxon>
        <taxon>Viridiplantae</taxon>
        <taxon>Streptophyta</taxon>
        <taxon>Embryophyta</taxon>
        <taxon>Tracheophyta</taxon>
        <taxon>Spermatophyta</taxon>
        <taxon>Magnoliopsida</taxon>
        <taxon>eudicotyledons</taxon>
        <taxon>Gunneridae</taxon>
        <taxon>Pentapetalae</taxon>
        <taxon>asterids</taxon>
        <taxon>campanulids</taxon>
        <taxon>Asterales</taxon>
        <taxon>Asteraceae</taxon>
        <taxon>Asteroideae</taxon>
        <taxon>Anthemideae</taxon>
        <taxon>Anthemidinae</taxon>
        <taxon>Tanacetum</taxon>
    </lineage>
</organism>
<sequence length="86" mass="9623">RGTVFANRPFEDSLQSTKWVPLSLMIAFGVPNRENNDFKNLTTTLASLVGNALALTHFERLENSHKLDHEARLACLAAASDDHLRF</sequence>
<proteinExistence type="predicted"/>
<evidence type="ECO:0000313" key="1">
    <source>
        <dbReference type="EMBL" id="GFC81765.1"/>
    </source>
</evidence>
<gene>
    <name evidence="1" type="ORF">Tci_853735</name>
</gene>
<comment type="caution">
    <text evidence="1">The sequence shown here is derived from an EMBL/GenBank/DDBJ whole genome shotgun (WGS) entry which is preliminary data.</text>
</comment>
<protein>
    <submittedName>
        <fullName evidence="1">Uncharacterized protein</fullName>
    </submittedName>
</protein>
<dbReference type="EMBL" id="BKCJ011081134">
    <property type="protein sequence ID" value="GFC81765.1"/>
    <property type="molecule type" value="Genomic_DNA"/>
</dbReference>
<accession>A0A699R7T7</accession>
<feature type="non-terminal residue" evidence="1">
    <location>
        <position position="1"/>
    </location>
</feature>
<reference evidence="1" key="1">
    <citation type="journal article" date="2019" name="Sci. Rep.">
        <title>Draft genome of Tanacetum cinerariifolium, the natural source of mosquito coil.</title>
        <authorList>
            <person name="Yamashiro T."/>
            <person name="Shiraishi A."/>
            <person name="Satake H."/>
            <person name="Nakayama K."/>
        </authorList>
    </citation>
    <scope>NUCLEOTIDE SEQUENCE</scope>
</reference>
<name>A0A699R7T7_TANCI</name>
<dbReference type="AlphaFoldDB" id="A0A699R7T7"/>